<dbReference type="EMBL" id="JBDPZC010000002">
    <property type="protein sequence ID" value="MEO3712400.1"/>
    <property type="molecule type" value="Genomic_DNA"/>
</dbReference>
<feature type="compositionally biased region" description="Polar residues" evidence="1">
    <location>
        <begin position="1"/>
        <end position="12"/>
    </location>
</feature>
<evidence type="ECO:0000313" key="2">
    <source>
        <dbReference type="EMBL" id="MEO3712400.1"/>
    </source>
</evidence>
<protein>
    <submittedName>
        <fullName evidence="2">Uncharacterized protein</fullName>
    </submittedName>
</protein>
<accession>A0ABV0GBH1</accession>
<comment type="caution">
    <text evidence="2">The sequence shown here is derived from an EMBL/GenBank/DDBJ whole genome shotgun (WGS) entry which is preliminary data.</text>
</comment>
<feature type="region of interest" description="Disordered" evidence="1">
    <location>
        <begin position="1"/>
        <end position="20"/>
    </location>
</feature>
<organism evidence="2 3">
    <name type="scientific">Roseateles flavus</name>
    <dbReference type="NCBI Taxonomy" id="3149041"/>
    <lineage>
        <taxon>Bacteria</taxon>
        <taxon>Pseudomonadati</taxon>
        <taxon>Pseudomonadota</taxon>
        <taxon>Betaproteobacteria</taxon>
        <taxon>Burkholderiales</taxon>
        <taxon>Sphaerotilaceae</taxon>
        <taxon>Roseateles</taxon>
    </lineage>
</organism>
<proteinExistence type="predicted"/>
<reference evidence="2 3" key="1">
    <citation type="submission" date="2024-05" db="EMBL/GenBank/DDBJ databases">
        <title>Roseateles sp. 2.12 16S ribosomal RNA gene Genome sequencing and assembly.</title>
        <authorList>
            <person name="Woo H."/>
        </authorList>
    </citation>
    <scope>NUCLEOTIDE SEQUENCE [LARGE SCALE GENOMIC DNA]</scope>
    <source>
        <strain evidence="2 3">2.12</strain>
    </source>
</reference>
<keyword evidence="3" id="KW-1185">Reference proteome</keyword>
<dbReference type="Proteomes" id="UP001462640">
    <property type="component" value="Unassembled WGS sequence"/>
</dbReference>
<sequence>MVHSVRSAQQRFESGPAFTLPEQRARSLAGDLMSKPSHRHWNYRAIRFEHGEDSHIAIHEVHYQDGMPVAYSETPAVVLWSIEEPDGAGLAILDRMREALVKPVLLESEFQASRREFGLLPGRQVPENFDDPLPEEVVQAFEDHHVELRVQRTSMGTEYVALADVPSEYREEFWEHLGSVRGRLLVDGFCEAGLLSDWLAWKTVPLRN</sequence>
<dbReference type="RefSeq" id="WP_347607713.1">
    <property type="nucleotide sequence ID" value="NZ_JBDPZC010000002.1"/>
</dbReference>
<gene>
    <name evidence="2" type="ORF">ABDJ40_06420</name>
</gene>
<evidence type="ECO:0000313" key="3">
    <source>
        <dbReference type="Proteomes" id="UP001462640"/>
    </source>
</evidence>
<name>A0ABV0GBH1_9BURK</name>
<evidence type="ECO:0000256" key="1">
    <source>
        <dbReference type="SAM" id="MobiDB-lite"/>
    </source>
</evidence>